<evidence type="ECO:0000259" key="2">
    <source>
        <dbReference type="Pfam" id="PF21294"/>
    </source>
</evidence>
<organism evidence="3 4">
    <name type="scientific">Amanita thiersii Skay4041</name>
    <dbReference type="NCBI Taxonomy" id="703135"/>
    <lineage>
        <taxon>Eukaryota</taxon>
        <taxon>Fungi</taxon>
        <taxon>Dikarya</taxon>
        <taxon>Basidiomycota</taxon>
        <taxon>Agaricomycotina</taxon>
        <taxon>Agaricomycetes</taxon>
        <taxon>Agaricomycetidae</taxon>
        <taxon>Agaricales</taxon>
        <taxon>Pluteineae</taxon>
        <taxon>Amanitaceae</taxon>
        <taxon>Amanita</taxon>
    </lineage>
</organism>
<name>A0A2A9NKI7_9AGAR</name>
<accession>A0A2A9NKI7</accession>
<evidence type="ECO:0000313" key="4">
    <source>
        <dbReference type="Proteomes" id="UP000242287"/>
    </source>
</evidence>
<reference evidence="3 4" key="1">
    <citation type="submission" date="2014-02" db="EMBL/GenBank/DDBJ databases">
        <title>Transposable element dynamics among asymbiotic and ectomycorrhizal Amanita fungi.</title>
        <authorList>
            <consortium name="DOE Joint Genome Institute"/>
            <person name="Hess J."/>
            <person name="Skrede I."/>
            <person name="Wolfe B."/>
            <person name="LaButti K."/>
            <person name="Ohm R.A."/>
            <person name="Grigoriev I.V."/>
            <person name="Pringle A."/>
        </authorList>
    </citation>
    <scope>NUCLEOTIDE SEQUENCE [LARGE SCALE GENOMIC DNA]</scope>
    <source>
        <strain evidence="3 4">SKay4041</strain>
    </source>
</reference>
<dbReference type="AlphaFoldDB" id="A0A2A9NKI7"/>
<gene>
    <name evidence="3" type="ORF">AMATHDRAFT_58874</name>
</gene>
<dbReference type="Proteomes" id="UP000242287">
    <property type="component" value="Unassembled WGS sequence"/>
</dbReference>
<evidence type="ECO:0000256" key="1">
    <source>
        <dbReference type="SAM" id="SignalP"/>
    </source>
</evidence>
<feature type="domain" description="Polysaccharide lyase 14" evidence="2">
    <location>
        <begin position="95"/>
        <end position="302"/>
    </location>
</feature>
<dbReference type="InterPro" id="IPR048958">
    <property type="entry name" value="Polysacc_lyase_14"/>
</dbReference>
<keyword evidence="3" id="KW-0456">Lyase</keyword>
<feature type="chain" id="PRO_5013038369" evidence="1">
    <location>
        <begin position="20"/>
        <end position="345"/>
    </location>
</feature>
<keyword evidence="1" id="KW-0732">Signal</keyword>
<feature type="signal peptide" evidence="1">
    <location>
        <begin position="1"/>
        <end position="19"/>
    </location>
</feature>
<dbReference type="PANTHER" id="PTHR40124:SF1">
    <property type="entry name" value="DISAGGREGATASE RELATED REPEAT PROTEIN"/>
    <property type="match status" value="1"/>
</dbReference>
<sequence length="345" mass="37369">MFFFASLLSLSLLPTFSFSQQVPPNSLALAYSLTTSTSFPFPSATQSPQDTQSFIVSNWSLGKGRIQDGAENIAFVNDPFPNKPPSSPVPESPFTGPVLQVTYPQGSFSHETGGTQFYNLWNTSDGASFGSMMISYEVAFDNGFDWVKGGKLPGLRGGLDPTGCSGGNKADGEACFSTRLMWRKGGSGEIYAYIPSPNGLCDVKNIICNTDFGISMSRGSFGFITGQWSRITLLIQLNNPPNIANGLVRLYFNDLLATEQTGLQFRSSASLAADGMYFSTFFGGSDPSWATPNLTHTYYRNLHMWGGSSPSNLTGEVVESGVSRTMTSHLGLFSVLAPILYFWVF</sequence>
<dbReference type="Pfam" id="PF21294">
    <property type="entry name" value="Polysacc_lyase_14"/>
    <property type="match status" value="1"/>
</dbReference>
<dbReference type="OrthoDB" id="2395160at2759"/>
<evidence type="ECO:0000313" key="3">
    <source>
        <dbReference type="EMBL" id="PFH51485.1"/>
    </source>
</evidence>
<dbReference type="Gene3D" id="2.60.120.200">
    <property type="match status" value="1"/>
</dbReference>
<protein>
    <submittedName>
        <fullName evidence="3">Polysaccharide lyase family 14 protein</fullName>
    </submittedName>
</protein>
<dbReference type="EMBL" id="KZ301987">
    <property type="protein sequence ID" value="PFH51485.1"/>
    <property type="molecule type" value="Genomic_DNA"/>
</dbReference>
<dbReference type="STRING" id="703135.A0A2A9NKI7"/>
<proteinExistence type="predicted"/>
<dbReference type="PANTHER" id="PTHR40124">
    <property type="match status" value="1"/>
</dbReference>
<keyword evidence="4" id="KW-1185">Reference proteome</keyword>
<dbReference type="GO" id="GO:0016829">
    <property type="term" value="F:lyase activity"/>
    <property type="evidence" value="ECO:0007669"/>
    <property type="project" value="UniProtKB-KW"/>
</dbReference>